<name>A0A1T4KH67_9FIRM</name>
<dbReference type="Pfam" id="PF13472">
    <property type="entry name" value="Lipase_GDSL_2"/>
    <property type="match status" value="1"/>
</dbReference>
<feature type="domain" description="SGNH hydrolase-type esterase" evidence="1">
    <location>
        <begin position="6"/>
        <end position="193"/>
    </location>
</feature>
<proteinExistence type="predicted"/>
<keyword evidence="3" id="KW-1185">Reference proteome</keyword>
<evidence type="ECO:0000313" key="3">
    <source>
        <dbReference type="Proteomes" id="UP000189857"/>
    </source>
</evidence>
<dbReference type="OrthoDB" id="164654at2"/>
<dbReference type="InterPro" id="IPR051532">
    <property type="entry name" value="Ester_Hydrolysis_Enzymes"/>
</dbReference>
<dbReference type="PANTHER" id="PTHR30383">
    <property type="entry name" value="THIOESTERASE 1/PROTEASE 1/LYSOPHOSPHOLIPASE L1"/>
    <property type="match status" value="1"/>
</dbReference>
<dbReference type="SUPFAM" id="SSF52266">
    <property type="entry name" value="SGNH hydrolase"/>
    <property type="match status" value="1"/>
</dbReference>
<evidence type="ECO:0000259" key="1">
    <source>
        <dbReference type="Pfam" id="PF13472"/>
    </source>
</evidence>
<reference evidence="2 3" key="1">
    <citation type="submission" date="2017-02" db="EMBL/GenBank/DDBJ databases">
        <authorList>
            <person name="Peterson S.W."/>
        </authorList>
    </citation>
    <scope>NUCLEOTIDE SEQUENCE [LARGE SCALE GENOMIC DNA]</scope>
    <source>
        <strain evidence="2 3">ATCC 17233</strain>
    </source>
</reference>
<dbReference type="AlphaFoldDB" id="A0A1T4KH67"/>
<sequence length="212" mass="23853">MKKVLCFGDSNTWGYDPCTKNRFPKEVRWTGILQGKLKYEDTKIIEEGLVGRTTVYEDLRRPGLKGIENIIRIFDGPTDIDAVVLMLGTNDCKTANKTTPKDIARGIDKCLDVILKYVPAEKVLLISPIHLGKNVWKKEFDPEFSEESVRVSKGLKKEYSRIAAKRGVNFLAAADYVSPSSKDQEHLNEAGHSRLANIIYNKLINMNVCCAC</sequence>
<dbReference type="PANTHER" id="PTHR30383:SF29">
    <property type="entry name" value="SGNH HYDROLASE-TYPE ESTERASE DOMAIN-CONTAINING PROTEIN"/>
    <property type="match status" value="1"/>
</dbReference>
<dbReference type="EMBL" id="FUXA01000004">
    <property type="protein sequence ID" value="SJZ41762.1"/>
    <property type="molecule type" value="Genomic_DNA"/>
</dbReference>
<dbReference type="InterPro" id="IPR013830">
    <property type="entry name" value="SGNH_hydro"/>
</dbReference>
<gene>
    <name evidence="2" type="ORF">SAMN02745110_00377</name>
</gene>
<organism evidence="2 3">
    <name type="scientific">Eubacterium ruminantium</name>
    <dbReference type="NCBI Taxonomy" id="42322"/>
    <lineage>
        <taxon>Bacteria</taxon>
        <taxon>Bacillati</taxon>
        <taxon>Bacillota</taxon>
        <taxon>Clostridia</taxon>
        <taxon>Eubacteriales</taxon>
        <taxon>Eubacteriaceae</taxon>
        <taxon>Eubacterium</taxon>
    </lineage>
</organism>
<accession>A0A1T4KH67</accession>
<protein>
    <submittedName>
        <fullName evidence="2">Lysophospholipase L1</fullName>
    </submittedName>
</protein>
<evidence type="ECO:0000313" key="2">
    <source>
        <dbReference type="EMBL" id="SJZ41762.1"/>
    </source>
</evidence>
<dbReference type="Gene3D" id="3.40.50.1110">
    <property type="entry name" value="SGNH hydrolase"/>
    <property type="match status" value="1"/>
</dbReference>
<dbReference type="InterPro" id="IPR036514">
    <property type="entry name" value="SGNH_hydro_sf"/>
</dbReference>
<dbReference type="Proteomes" id="UP000189857">
    <property type="component" value="Unassembled WGS sequence"/>
</dbReference>
<dbReference type="RefSeq" id="WP_078786058.1">
    <property type="nucleotide sequence ID" value="NZ_FMTO01000003.1"/>
</dbReference>